<dbReference type="InterPro" id="IPR031315">
    <property type="entry name" value="LNS2/PITP"/>
</dbReference>
<dbReference type="InterPro" id="IPR026058">
    <property type="entry name" value="LIPIN"/>
</dbReference>
<evidence type="ECO:0000313" key="4">
    <source>
        <dbReference type="Proteomes" id="UP001516464"/>
    </source>
</evidence>
<dbReference type="SUPFAM" id="SSF56784">
    <property type="entry name" value="HAD-like"/>
    <property type="match status" value="1"/>
</dbReference>
<dbReference type="Proteomes" id="UP001516464">
    <property type="component" value="Unassembled WGS sequence"/>
</dbReference>
<gene>
    <name evidence="3" type="primary">ned1</name>
    <name evidence="3" type="ORF">TCON_2337</name>
</gene>
<protein>
    <submittedName>
        <fullName evidence="3">Nuclear elongation and deformation protein 1</fullName>
    </submittedName>
</protein>
<dbReference type="Pfam" id="PF08235">
    <property type="entry name" value="LNS2"/>
    <property type="match status" value="1"/>
</dbReference>
<evidence type="ECO:0000256" key="1">
    <source>
        <dbReference type="ARBA" id="ARBA00005476"/>
    </source>
</evidence>
<dbReference type="Pfam" id="PF04571">
    <property type="entry name" value="Lipin_N"/>
    <property type="match status" value="1"/>
</dbReference>
<dbReference type="InterPro" id="IPR013209">
    <property type="entry name" value="LNS2"/>
</dbReference>
<comment type="similarity">
    <text evidence="1">Belongs to the lipin family.</text>
</comment>
<dbReference type="PANTHER" id="PTHR12181">
    <property type="entry name" value="LIPIN"/>
    <property type="match status" value="1"/>
</dbReference>
<feature type="domain" description="LNS2/PITP" evidence="2">
    <location>
        <begin position="393"/>
        <end position="548"/>
    </location>
</feature>
<name>A0ABQ7HWA6_9MICR</name>
<reference evidence="3 4" key="1">
    <citation type="submission" date="2019-01" db="EMBL/GenBank/DDBJ databases">
        <title>Genomes sequencing and comparative genomics of infectious freshwater microsporidia, Cucumispora dikerogammari and Thelohania contejeani.</title>
        <authorList>
            <person name="Cormier A."/>
            <person name="Giraud I."/>
            <person name="Wattier R."/>
            <person name="Teixeira M."/>
            <person name="Grandjean F."/>
            <person name="Rigaud T."/>
            <person name="Cordaux R."/>
        </authorList>
    </citation>
    <scope>NUCLEOTIDE SEQUENCE [LARGE SCALE GENOMIC DNA]</scope>
    <source>
        <strain evidence="3">T1</strain>
        <tissue evidence="3">Spores</tissue>
    </source>
</reference>
<evidence type="ECO:0000259" key="2">
    <source>
        <dbReference type="SMART" id="SM00775"/>
    </source>
</evidence>
<accession>A0ABQ7HWA6</accession>
<proteinExistence type="inferred from homology"/>
<dbReference type="EMBL" id="SBIQ01000262">
    <property type="protein sequence ID" value="KAF7682436.1"/>
    <property type="molecule type" value="Genomic_DNA"/>
</dbReference>
<keyword evidence="4" id="KW-1185">Reference proteome</keyword>
<evidence type="ECO:0000313" key="3">
    <source>
        <dbReference type="EMBL" id="KAF7682436.1"/>
    </source>
</evidence>
<comment type="caution">
    <text evidence="3">The sequence shown here is derived from an EMBL/GenBank/DDBJ whole genome shotgun (WGS) entry which is preliminary data.</text>
</comment>
<dbReference type="InterPro" id="IPR007651">
    <property type="entry name" value="Lipin_N"/>
</dbReference>
<sequence length="588" mass="67908">MTLNVFFNTVDWRIFVSIRALYQILNVNKLKLTKKYFITQKMGVIEKLFSSMSGIYNGINPATLSGSTDIIVVENDQGELHSTPFHARFNKLYLHTRTAHLIVNGVLTPVCMKVGNQGELYFEAEETEDQDIFFEDTEEINTEKYSVSDSELLIKTPTRAHISPKRILNIEKRLFGKKRLKPENHYETLSLQFKKFAQMLDSQSHYEVLLEENQTLLHILGGLIFPLKNYKNEECKDSYCKKAQIRFSLCFNASLKNRSVEDAFEACLVREVQKTDALIVQIKGCRNTIFYFKYSDFAELFFYVRGLFFDSTRNKSASLRSFLETQHDRRAGWSLWKNKTRRQRIANRTLRPTPAQLSSLNLKHGRNELIFKMGGADRQLSANIFLWRYDDKILVSDIDGTITKSDLWGHIYGYVGKDWTHLGVAQLFSRIARNGYQVLYLSSRPIGQSSITRAYLRSVIQNGYTLPEGPVMLSPDGIFTALYREIITRRPEDFKIACLKSIQDLFGGLNPFISGFGNKNTDVITYKALDIPLSKIFTINHKGEVHLEFSKELPNSYASLNSFVDAIFPVIKTHFNVRYNEINYWRAK</sequence>
<dbReference type="PANTHER" id="PTHR12181:SF12">
    <property type="entry name" value="PHOSPHATIDATE PHOSPHATASE"/>
    <property type="match status" value="1"/>
</dbReference>
<dbReference type="SMART" id="SM00775">
    <property type="entry name" value="LNS2"/>
    <property type="match status" value="1"/>
</dbReference>
<dbReference type="InterPro" id="IPR036412">
    <property type="entry name" value="HAD-like_sf"/>
</dbReference>
<organism evidence="3 4">
    <name type="scientific">Astathelohania contejeani</name>
    <dbReference type="NCBI Taxonomy" id="164912"/>
    <lineage>
        <taxon>Eukaryota</taxon>
        <taxon>Fungi</taxon>
        <taxon>Fungi incertae sedis</taxon>
        <taxon>Microsporidia</taxon>
        <taxon>Astathelohaniidae</taxon>
        <taxon>Astathelohania</taxon>
    </lineage>
</organism>